<organism evidence="1 2">
    <name type="scientific">Erythrobacter insulae</name>
    <dbReference type="NCBI Taxonomy" id="2584124"/>
    <lineage>
        <taxon>Bacteria</taxon>
        <taxon>Pseudomonadati</taxon>
        <taxon>Pseudomonadota</taxon>
        <taxon>Alphaproteobacteria</taxon>
        <taxon>Sphingomonadales</taxon>
        <taxon>Erythrobacteraceae</taxon>
        <taxon>Erythrobacter/Porphyrobacter group</taxon>
        <taxon>Erythrobacter</taxon>
    </lineage>
</organism>
<protein>
    <recommendedName>
        <fullName evidence="3">Aminoglycoside phosphotransferase domain-containing protein</fullName>
    </recommendedName>
</protein>
<sequence length="306" mass="34555">MSLVFLAGERVYKLKRPIELDFLDFRSVSARRRSCEAEFEINQKLAPGVYLEALPITVGAHGLLALGGKGEKIDWVVVMRRLDNSAALDRLIKQHSLQAHDLGRVCETLAQFYLTQSPVAVTGNRLKALWQEKIGAIRKSLSDPRFALPRNLIDHPLAALDTFVAKKWAQVGTRLANGWIVDGHGDLKPEHIYIGDEVLIIDRIEFDERLRWCDPFDEIVFLGLECEKLGGQGIAAALIEGLADRLGDRPSETLLQFYRVYRACMRARLMIEHLRDEAPRTPEKWPRQALAYLNLANEALAPSHQS</sequence>
<name>A0A547PBU9_9SPHN</name>
<dbReference type="OrthoDB" id="9810277at2"/>
<proteinExistence type="predicted"/>
<accession>A0A547PBU9</accession>
<dbReference type="AlphaFoldDB" id="A0A547PBU9"/>
<dbReference type="EMBL" id="VHJK01000001">
    <property type="protein sequence ID" value="TRD11611.1"/>
    <property type="molecule type" value="Genomic_DNA"/>
</dbReference>
<dbReference type="RefSeq" id="WP_142787885.1">
    <property type="nucleotide sequence ID" value="NZ_VHJK01000001.1"/>
</dbReference>
<comment type="caution">
    <text evidence="1">The sequence shown here is derived from an EMBL/GenBank/DDBJ whole genome shotgun (WGS) entry which is preliminary data.</text>
</comment>
<reference evidence="1 2" key="1">
    <citation type="submission" date="2019-06" db="EMBL/GenBank/DDBJ databases">
        <title>Erythrobacter insulae sp. nov., isolated from a tidal flat.</title>
        <authorList>
            <person name="Yoon J.-H."/>
        </authorList>
    </citation>
    <scope>NUCLEOTIDE SEQUENCE [LARGE SCALE GENOMIC DNA]</scope>
    <source>
        <strain evidence="1 2">JBTF-M21</strain>
    </source>
</reference>
<gene>
    <name evidence="1" type="ORF">FGU71_06865</name>
</gene>
<dbReference type="InterPro" id="IPR011009">
    <property type="entry name" value="Kinase-like_dom_sf"/>
</dbReference>
<dbReference type="SUPFAM" id="SSF56112">
    <property type="entry name" value="Protein kinase-like (PK-like)"/>
    <property type="match status" value="1"/>
</dbReference>
<evidence type="ECO:0000313" key="1">
    <source>
        <dbReference type="EMBL" id="TRD11611.1"/>
    </source>
</evidence>
<dbReference type="Proteomes" id="UP000316343">
    <property type="component" value="Unassembled WGS sequence"/>
</dbReference>
<evidence type="ECO:0000313" key="2">
    <source>
        <dbReference type="Proteomes" id="UP000316343"/>
    </source>
</evidence>
<evidence type="ECO:0008006" key="3">
    <source>
        <dbReference type="Google" id="ProtNLM"/>
    </source>
</evidence>
<keyword evidence="2" id="KW-1185">Reference proteome</keyword>